<name>A0A2N6CTT1_9GAMM</name>
<dbReference type="EC" id="3.1.2.20" evidence="5"/>
<comment type="similarity">
    <text evidence="4">Belongs to the YigI thioesterase family.</text>
</comment>
<keyword evidence="1" id="KW-0378">Hydrolase</keyword>
<accession>A0A2N6CTT1</accession>
<evidence type="ECO:0000256" key="5">
    <source>
        <dbReference type="ARBA" id="ARBA00038894"/>
    </source>
</evidence>
<dbReference type="Gene3D" id="3.10.129.10">
    <property type="entry name" value="Hotdog Thioesterase"/>
    <property type="match status" value="1"/>
</dbReference>
<evidence type="ECO:0000313" key="10">
    <source>
        <dbReference type="Proteomes" id="UP000235015"/>
    </source>
</evidence>
<organism evidence="9 10">
    <name type="scientific">Sedimenticola selenatireducens</name>
    <dbReference type="NCBI Taxonomy" id="191960"/>
    <lineage>
        <taxon>Bacteria</taxon>
        <taxon>Pseudomonadati</taxon>
        <taxon>Pseudomonadota</taxon>
        <taxon>Gammaproteobacteria</taxon>
        <taxon>Chromatiales</taxon>
        <taxon>Sedimenticolaceae</taxon>
        <taxon>Sedimenticola</taxon>
    </lineage>
</organism>
<evidence type="ECO:0000259" key="8">
    <source>
        <dbReference type="Pfam" id="PF03061"/>
    </source>
</evidence>
<dbReference type="EMBL" id="PKUN01000023">
    <property type="protein sequence ID" value="PLX60574.1"/>
    <property type="molecule type" value="Genomic_DNA"/>
</dbReference>
<dbReference type="InterPro" id="IPR003736">
    <property type="entry name" value="PAAI_dom"/>
</dbReference>
<evidence type="ECO:0000256" key="3">
    <source>
        <dbReference type="ARBA" id="ARBA00036002"/>
    </source>
</evidence>
<dbReference type="STRING" id="1111735.GCA_000428045_02202"/>
<dbReference type="InterPro" id="IPR029069">
    <property type="entry name" value="HotDog_dom_sf"/>
</dbReference>
<protein>
    <recommendedName>
        <fullName evidence="6">Medium/long-chain acyl-CoA thioesterase YigI</fullName>
        <ecNumber evidence="5">3.1.2.20</ecNumber>
    </recommendedName>
</protein>
<evidence type="ECO:0000256" key="4">
    <source>
        <dbReference type="ARBA" id="ARBA00038381"/>
    </source>
</evidence>
<evidence type="ECO:0000256" key="7">
    <source>
        <dbReference type="ARBA" id="ARBA00048062"/>
    </source>
</evidence>
<comment type="catalytic activity">
    <reaction evidence="7">
        <text>a medium-chain fatty acyl-CoA + H2O = a medium-chain fatty acid + CoA + H(+)</text>
        <dbReference type="Rhea" id="RHEA:68184"/>
        <dbReference type="ChEBI" id="CHEBI:15377"/>
        <dbReference type="ChEBI" id="CHEBI:15378"/>
        <dbReference type="ChEBI" id="CHEBI:57287"/>
        <dbReference type="ChEBI" id="CHEBI:59558"/>
        <dbReference type="ChEBI" id="CHEBI:90546"/>
    </reaction>
</comment>
<comment type="caution">
    <text evidence="9">The sequence shown here is derived from an EMBL/GenBank/DDBJ whole genome shotgun (WGS) entry which is preliminary data.</text>
</comment>
<evidence type="ECO:0000256" key="2">
    <source>
        <dbReference type="ARBA" id="ARBA00035880"/>
    </source>
</evidence>
<evidence type="ECO:0000256" key="6">
    <source>
        <dbReference type="ARBA" id="ARBA00040062"/>
    </source>
</evidence>
<gene>
    <name evidence="9" type="ORF">C0630_14060</name>
</gene>
<dbReference type="Proteomes" id="UP000235015">
    <property type="component" value="Unassembled WGS sequence"/>
</dbReference>
<dbReference type="SUPFAM" id="SSF54637">
    <property type="entry name" value="Thioesterase/thiol ester dehydrase-isomerase"/>
    <property type="match status" value="1"/>
</dbReference>
<dbReference type="CDD" id="cd03443">
    <property type="entry name" value="PaaI_thioesterase"/>
    <property type="match status" value="1"/>
</dbReference>
<dbReference type="GO" id="GO:0047617">
    <property type="term" value="F:fatty acyl-CoA hydrolase activity"/>
    <property type="evidence" value="ECO:0007669"/>
    <property type="project" value="UniProtKB-EC"/>
</dbReference>
<sequence length="160" mass="17478">MRQSRHSDSLKFEPSDPNFARRVREAFAGHAMLASLGVEFCRIEPGFCELQLPYREDISQNHGYFNGGAIATLADVSGGFAGWSLLPEGMWIVTVEYKTNIVAPGRGERLIGRGRVVRAGRSLTTTEIEILAVENGRETLCATALQTLMAVQAQPLKGTP</sequence>
<reference evidence="9 10" key="1">
    <citation type="submission" date="2017-11" db="EMBL/GenBank/DDBJ databases">
        <title>Genome-resolved metagenomics identifies genetic mobility, metabolic interactions, and unexpected diversity in perchlorate-reducing communities.</title>
        <authorList>
            <person name="Barnum T.P."/>
            <person name="Figueroa I.A."/>
            <person name="Carlstrom C.I."/>
            <person name="Lucas L.N."/>
            <person name="Engelbrektson A.L."/>
            <person name="Coates J.D."/>
        </authorList>
    </citation>
    <scope>NUCLEOTIDE SEQUENCE [LARGE SCALE GENOMIC DNA]</scope>
    <source>
        <strain evidence="9">BM301</strain>
    </source>
</reference>
<dbReference type="Pfam" id="PF03061">
    <property type="entry name" value="4HBT"/>
    <property type="match status" value="1"/>
</dbReference>
<dbReference type="InterPro" id="IPR006683">
    <property type="entry name" value="Thioestr_dom"/>
</dbReference>
<proteinExistence type="inferred from homology"/>
<dbReference type="PANTHER" id="PTHR43240:SF20">
    <property type="entry name" value="MEDIUM_LONG-CHAIN ACYL-COA THIOESTERASE YIGI"/>
    <property type="match status" value="1"/>
</dbReference>
<dbReference type="RefSeq" id="WP_273440165.1">
    <property type="nucleotide sequence ID" value="NZ_PKUN01000023.1"/>
</dbReference>
<dbReference type="NCBIfam" id="TIGR00369">
    <property type="entry name" value="unchar_dom_1"/>
    <property type="match status" value="1"/>
</dbReference>
<feature type="domain" description="Thioesterase" evidence="8">
    <location>
        <begin position="62"/>
        <end position="135"/>
    </location>
</feature>
<evidence type="ECO:0000256" key="1">
    <source>
        <dbReference type="ARBA" id="ARBA00022801"/>
    </source>
</evidence>
<comment type="catalytic activity">
    <reaction evidence="3">
        <text>a long-chain fatty acyl-CoA + H2O = a long-chain fatty acid + CoA + H(+)</text>
        <dbReference type="Rhea" id="RHEA:67680"/>
        <dbReference type="ChEBI" id="CHEBI:15377"/>
        <dbReference type="ChEBI" id="CHEBI:15378"/>
        <dbReference type="ChEBI" id="CHEBI:57287"/>
        <dbReference type="ChEBI" id="CHEBI:57560"/>
        <dbReference type="ChEBI" id="CHEBI:83139"/>
    </reaction>
</comment>
<comment type="catalytic activity">
    <reaction evidence="2">
        <text>a fatty acyl-CoA + H2O = a fatty acid + CoA + H(+)</text>
        <dbReference type="Rhea" id="RHEA:16781"/>
        <dbReference type="ChEBI" id="CHEBI:15377"/>
        <dbReference type="ChEBI" id="CHEBI:15378"/>
        <dbReference type="ChEBI" id="CHEBI:28868"/>
        <dbReference type="ChEBI" id="CHEBI:57287"/>
        <dbReference type="ChEBI" id="CHEBI:77636"/>
        <dbReference type="EC" id="3.1.2.20"/>
    </reaction>
</comment>
<dbReference type="AlphaFoldDB" id="A0A2N6CTT1"/>
<evidence type="ECO:0000313" key="9">
    <source>
        <dbReference type="EMBL" id="PLX60574.1"/>
    </source>
</evidence>
<dbReference type="PANTHER" id="PTHR43240">
    <property type="entry name" value="1,4-DIHYDROXY-2-NAPHTHOYL-COA THIOESTERASE 1"/>
    <property type="match status" value="1"/>
</dbReference>